<evidence type="ECO:0000256" key="4">
    <source>
        <dbReference type="ARBA" id="ARBA00022692"/>
    </source>
</evidence>
<name>A0A4R2KFY8_9FIRM</name>
<gene>
    <name evidence="8" type="ORF">EV214_1321</name>
</gene>
<dbReference type="GO" id="GO:0015109">
    <property type="term" value="F:chromate transmembrane transporter activity"/>
    <property type="evidence" value="ECO:0007669"/>
    <property type="project" value="InterPro"/>
</dbReference>
<protein>
    <submittedName>
        <fullName evidence="8">Chromate transporter</fullName>
    </submittedName>
</protein>
<evidence type="ECO:0000256" key="1">
    <source>
        <dbReference type="ARBA" id="ARBA00004651"/>
    </source>
</evidence>
<keyword evidence="9" id="KW-1185">Reference proteome</keyword>
<evidence type="ECO:0000256" key="5">
    <source>
        <dbReference type="ARBA" id="ARBA00022989"/>
    </source>
</evidence>
<feature type="transmembrane region" description="Helical" evidence="7">
    <location>
        <begin position="7"/>
        <end position="29"/>
    </location>
</feature>
<comment type="caution">
    <text evidence="8">The sequence shown here is derived from an EMBL/GenBank/DDBJ whole genome shotgun (WGS) entry which is preliminary data.</text>
</comment>
<keyword evidence="3" id="KW-1003">Cell membrane</keyword>
<dbReference type="Proteomes" id="UP000294919">
    <property type="component" value="Unassembled WGS sequence"/>
</dbReference>
<reference evidence="8 9" key="1">
    <citation type="submission" date="2019-03" db="EMBL/GenBank/DDBJ databases">
        <title>Genomic Encyclopedia of Type Strains, Phase IV (KMG-IV): sequencing the most valuable type-strain genomes for metagenomic binning, comparative biology and taxonomic classification.</title>
        <authorList>
            <person name="Goeker M."/>
        </authorList>
    </citation>
    <scope>NUCLEOTIDE SEQUENCE [LARGE SCALE GENOMIC DNA]</scope>
    <source>
        <strain evidence="8 9">DSM 102940</strain>
    </source>
</reference>
<keyword evidence="4 7" id="KW-0812">Transmembrane</keyword>
<proteinExistence type="inferred from homology"/>
<keyword evidence="6 7" id="KW-0472">Membrane</keyword>
<feature type="transmembrane region" description="Helical" evidence="7">
    <location>
        <begin position="141"/>
        <end position="172"/>
    </location>
</feature>
<dbReference type="RefSeq" id="WP_132247577.1">
    <property type="nucleotide sequence ID" value="NZ_SLWV01000032.1"/>
</dbReference>
<feature type="transmembrane region" description="Helical" evidence="7">
    <location>
        <begin position="71"/>
        <end position="96"/>
    </location>
</feature>
<dbReference type="Pfam" id="PF02417">
    <property type="entry name" value="Chromate_transp"/>
    <property type="match status" value="1"/>
</dbReference>
<keyword evidence="5 7" id="KW-1133">Transmembrane helix</keyword>
<dbReference type="PANTHER" id="PTHR43663">
    <property type="entry name" value="CHROMATE TRANSPORT PROTEIN-RELATED"/>
    <property type="match status" value="1"/>
</dbReference>
<dbReference type="GO" id="GO:0005886">
    <property type="term" value="C:plasma membrane"/>
    <property type="evidence" value="ECO:0007669"/>
    <property type="project" value="UniProtKB-SubCell"/>
</dbReference>
<evidence type="ECO:0000313" key="8">
    <source>
        <dbReference type="EMBL" id="TCO69336.1"/>
    </source>
</evidence>
<accession>A0A4R2KFY8</accession>
<sequence length="173" mass="18420">MKTILEIFFAFIKIGSFSFGGGLAMLPLIEKEIVINHHWITSKEFVDIIAIAQMTPGPIAVNSSTFVGYKVASVLGALAGSVGVVITSFILITIVAKYFVQVKDHKATKAVFKGIRPAVLGLILSAGVSVGKTALIDFKSIFIAIVVFWGLIKLKLHPILGIGLAAAMGAFLY</sequence>
<feature type="transmembrane region" description="Helical" evidence="7">
    <location>
        <begin position="117"/>
        <end position="135"/>
    </location>
</feature>
<dbReference type="InterPro" id="IPR003370">
    <property type="entry name" value="Chromate_transpt"/>
</dbReference>
<dbReference type="PANTHER" id="PTHR43663:SF1">
    <property type="entry name" value="CHROMATE TRANSPORTER"/>
    <property type="match status" value="1"/>
</dbReference>
<comment type="subcellular location">
    <subcellularLocation>
        <location evidence="1">Cell membrane</location>
        <topology evidence="1">Multi-pass membrane protein</topology>
    </subcellularLocation>
</comment>
<evidence type="ECO:0000256" key="2">
    <source>
        <dbReference type="ARBA" id="ARBA00005262"/>
    </source>
</evidence>
<organism evidence="8 9">
    <name type="scientific">Marinisporobacter balticus</name>
    <dbReference type="NCBI Taxonomy" id="2018667"/>
    <lineage>
        <taxon>Bacteria</taxon>
        <taxon>Bacillati</taxon>
        <taxon>Bacillota</taxon>
        <taxon>Clostridia</taxon>
        <taxon>Peptostreptococcales</taxon>
        <taxon>Thermotaleaceae</taxon>
        <taxon>Marinisporobacter</taxon>
    </lineage>
</organism>
<evidence type="ECO:0000256" key="3">
    <source>
        <dbReference type="ARBA" id="ARBA00022475"/>
    </source>
</evidence>
<evidence type="ECO:0000256" key="6">
    <source>
        <dbReference type="ARBA" id="ARBA00023136"/>
    </source>
</evidence>
<dbReference type="OrthoDB" id="9788907at2"/>
<evidence type="ECO:0000313" key="9">
    <source>
        <dbReference type="Proteomes" id="UP000294919"/>
    </source>
</evidence>
<evidence type="ECO:0000256" key="7">
    <source>
        <dbReference type="SAM" id="Phobius"/>
    </source>
</evidence>
<comment type="similarity">
    <text evidence="2">Belongs to the chromate ion transporter (CHR) (TC 2.A.51) family.</text>
</comment>
<dbReference type="AlphaFoldDB" id="A0A4R2KFY8"/>
<dbReference type="InterPro" id="IPR052518">
    <property type="entry name" value="CHR_Transporter"/>
</dbReference>
<dbReference type="EMBL" id="SLWV01000032">
    <property type="protein sequence ID" value="TCO69336.1"/>
    <property type="molecule type" value="Genomic_DNA"/>
</dbReference>